<reference evidence="1" key="1">
    <citation type="journal article" date="2021" name="PeerJ">
        <title>Extensive microbial diversity within the chicken gut microbiome revealed by metagenomics and culture.</title>
        <authorList>
            <person name="Gilroy R."/>
            <person name="Ravi A."/>
            <person name="Getino M."/>
            <person name="Pursley I."/>
            <person name="Horton D.L."/>
            <person name="Alikhan N.F."/>
            <person name="Baker D."/>
            <person name="Gharbi K."/>
            <person name="Hall N."/>
            <person name="Watson M."/>
            <person name="Adriaenssens E.M."/>
            <person name="Foster-Nyarko E."/>
            <person name="Jarju S."/>
            <person name="Secka A."/>
            <person name="Antonio M."/>
            <person name="Oren A."/>
            <person name="Chaudhuri R.R."/>
            <person name="La Ragione R."/>
            <person name="Hildebrand F."/>
            <person name="Pallen M.J."/>
        </authorList>
    </citation>
    <scope>NUCLEOTIDE SEQUENCE</scope>
    <source>
        <strain evidence="1">USAMLcec3-2134</strain>
    </source>
</reference>
<name>A0A9D2MRA7_9FIRM</name>
<dbReference type="Pfam" id="PF20648">
    <property type="entry name" value="DUF6809"/>
    <property type="match status" value="1"/>
</dbReference>
<reference evidence="1" key="2">
    <citation type="submission" date="2021-04" db="EMBL/GenBank/DDBJ databases">
        <authorList>
            <person name="Gilroy R."/>
        </authorList>
    </citation>
    <scope>NUCLEOTIDE SEQUENCE</scope>
    <source>
        <strain evidence="1">USAMLcec3-2134</strain>
    </source>
</reference>
<evidence type="ECO:0000313" key="1">
    <source>
        <dbReference type="EMBL" id="HJB90738.1"/>
    </source>
</evidence>
<comment type="caution">
    <text evidence="1">The sequence shown here is derived from an EMBL/GenBank/DDBJ whole genome shotgun (WGS) entry which is preliminary data.</text>
</comment>
<organism evidence="1 2">
    <name type="scientific">Candidatus Eisenbergiella merdigallinarum</name>
    <dbReference type="NCBI Taxonomy" id="2838552"/>
    <lineage>
        <taxon>Bacteria</taxon>
        <taxon>Bacillati</taxon>
        <taxon>Bacillota</taxon>
        <taxon>Clostridia</taxon>
        <taxon>Lachnospirales</taxon>
        <taxon>Lachnospiraceae</taxon>
        <taxon>Eisenbergiella</taxon>
    </lineage>
</organism>
<evidence type="ECO:0000313" key="2">
    <source>
        <dbReference type="Proteomes" id="UP000886883"/>
    </source>
</evidence>
<gene>
    <name evidence="1" type="ORF">H9763_04635</name>
</gene>
<protein>
    <submittedName>
        <fullName evidence="1">Uncharacterized protein</fullName>
    </submittedName>
</protein>
<proteinExistence type="predicted"/>
<dbReference type="InterPro" id="IPR049215">
    <property type="entry name" value="DUF6809"/>
</dbReference>
<dbReference type="AlphaFoldDB" id="A0A9D2MRA7"/>
<sequence>MKHSTILELYYGNLKPDDMDMIEKEEYKKHGNSLIGKADRFREKLPEELREEFDGLCEEEMKSDEILHRDGFIKGFQIGMRLAAEALLQEGEPS</sequence>
<accession>A0A9D2MRA7</accession>
<dbReference type="Proteomes" id="UP000886883">
    <property type="component" value="Unassembled WGS sequence"/>
</dbReference>
<dbReference type="EMBL" id="DWXE01000015">
    <property type="protein sequence ID" value="HJB90738.1"/>
    <property type="molecule type" value="Genomic_DNA"/>
</dbReference>